<keyword evidence="1" id="KW-0723">Serine/threonine-protein kinase</keyword>
<sequence length="582" mass="65283">MKQAKEQLDESGRLLKVIPGYPPQHHFVVAEARTVIKFSQHTSLMKYFEDGKLLFVFDNNEWVSIEPNVPIRFKASTLLARKETLENADCPNLTEEIAKLGGLITPPPPPPPLSAQPPLPPQPQVAANVLRTNMNDMYVCALQQGVLALLHRATDNDVIRDWNTFFPQWRYTKSTFNRIRLTFKKALVLDILQEYVDAGETPKGEYAPFRKIVDQKWSKAYGDRKVDDLYQAWRHRQKQPTPKDPNTDEADIENEKTEADTDTAPGSLVVAAALPPPVGAPAPPVPVVAPALPAVLVDATDGTGELPVVARDPGVINVGSPSDYHVQSFLLHTMSTDNGMPCSTTVDEGYLAMLYMPDSYTDGVKKRVHRLECEGRFGVYNRPSFAWKTYLCDNAWLPNPPDEDVACWIEAFQMTECRLYALMFHAAADSRNIVVARFEVLKTYFAQHQRPMRESDPPLPVVFPGEPSFIHEPSIMQFWAMGRKYYYESREDTNGQGLLARTLAAFSHFMYERSHHSAIFCNFEGFLDANKANLQVTSVKTHTNPLFATCLIFPRLIPHPSLSLVTAAGAGLNMLAVRELQA</sequence>
<feature type="region of interest" description="Disordered" evidence="4">
    <location>
        <begin position="234"/>
        <end position="265"/>
    </location>
</feature>
<feature type="domain" description="Alpha-type protein kinase" evidence="5">
    <location>
        <begin position="413"/>
        <end position="537"/>
    </location>
</feature>
<keyword evidence="2" id="KW-0808">Transferase</keyword>
<organism evidence="6 7">
    <name type="scientific">Agrocybe chaxingu</name>
    <dbReference type="NCBI Taxonomy" id="84603"/>
    <lineage>
        <taxon>Eukaryota</taxon>
        <taxon>Fungi</taxon>
        <taxon>Dikarya</taxon>
        <taxon>Basidiomycota</taxon>
        <taxon>Agaricomycotina</taxon>
        <taxon>Agaricomycetes</taxon>
        <taxon>Agaricomycetidae</taxon>
        <taxon>Agaricales</taxon>
        <taxon>Agaricineae</taxon>
        <taxon>Strophariaceae</taxon>
        <taxon>Agrocybe</taxon>
    </lineage>
</organism>
<evidence type="ECO:0000313" key="6">
    <source>
        <dbReference type="EMBL" id="KAJ3516996.1"/>
    </source>
</evidence>
<dbReference type="InterPro" id="IPR004166">
    <property type="entry name" value="a-kinase_dom"/>
</dbReference>
<dbReference type="GO" id="GO:0004674">
    <property type="term" value="F:protein serine/threonine kinase activity"/>
    <property type="evidence" value="ECO:0007669"/>
    <property type="project" value="UniProtKB-KW"/>
</dbReference>
<reference evidence="6" key="1">
    <citation type="submission" date="2022-07" db="EMBL/GenBank/DDBJ databases">
        <title>Genome Sequence of Agrocybe chaxingu.</title>
        <authorList>
            <person name="Buettner E."/>
        </authorList>
    </citation>
    <scope>NUCLEOTIDE SEQUENCE</scope>
    <source>
        <strain evidence="6">MP-N11</strain>
    </source>
</reference>
<comment type="caution">
    <text evidence="6">The sequence shown here is derived from an EMBL/GenBank/DDBJ whole genome shotgun (WGS) entry which is preliminary data.</text>
</comment>
<keyword evidence="3" id="KW-0418">Kinase</keyword>
<dbReference type="Proteomes" id="UP001148786">
    <property type="component" value="Unassembled WGS sequence"/>
</dbReference>
<evidence type="ECO:0000313" key="7">
    <source>
        <dbReference type="Proteomes" id="UP001148786"/>
    </source>
</evidence>
<evidence type="ECO:0000259" key="5">
    <source>
        <dbReference type="Pfam" id="PF02816"/>
    </source>
</evidence>
<evidence type="ECO:0000256" key="1">
    <source>
        <dbReference type="ARBA" id="ARBA00022527"/>
    </source>
</evidence>
<dbReference type="Pfam" id="PF02816">
    <property type="entry name" value="Alpha_kinase"/>
    <property type="match status" value="1"/>
</dbReference>
<dbReference type="GO" id="GO:0005524">
    <property type="term" value="F:ATP binding"/>
    <property type="evidence" value="ECO:0007669"/>
    <property type="project" value="InterPro"/>
</dbReference>
<evidence type="ECO:0000256" key="4">
    <source>
        <dbReference type="SAM" id="MobiDB-lite"/>
    </source>
</evidence>
<dbReference type="AlphaFoldDB" id="A0A9W8N1C7"/>
<name>A0A9W8N1C7_9AGAR</name>
<dbReference type="EMBL" id="JANKHO010000034">
    <property type="protein sequence ID" value="KAJ3516996.1"/>
    <property type="molecule type" value="Genomic_DNA"/>
</dbReference>
<gene>
    <name evidence="6" type="ORF">NLJ89_g784</name>
</gene>
<keyword evidence="7" id="KW-1185">Reference proteome</keyword>
<evidence type="ECO:0000256" key="3">
    <source>
        <dbReference type="ARBA" id="ARBA00022777"/>
    </source>
</evidence>
<protein>
    <recommendedName>
        <fullName evidence="5">Alpha-type protein kinase domain-containing protein</fullName>
    </recommendedName>
</protein>
<proteinExistence type="predicted"/>
<evidence type="ECO:0000256" key="2">
    <source>
        <dbReference type="ARBA" id="ARBA00022679"/>
    </source>
</evidence>
<accession>A0A9W8N1C7</accession>